<reference evidence="7 8" key="1">
    <citation type="submission" date="2016-10" db="EMBL/GenBank/DDBJ databases">
        <title>Genome sequence of the basidiomycete white-rot fungus Trametes pubescens.</title>
        <authorList>
            <person name="Makela M.R."/>
            <person name="Granchi Z."/>
            <person name="Peng M."/>
            <person name="De Vries R.P."/>
            <person name="Grigoriev I."/>
            <person name="Riley R."/>
            <person name="Hilden K."/>
        </authorList>
    </citation>
    <scope>NUCLEOTIDE SEQUENCE [LARGE SCALE GENOMIC DNA]</scope>
    <source>
        <strain evidence="7 8">FBCC735</strain>
    </source>
</reference>
<gene>
    <name evidence="7" type="ORF">TRAPUB_1249</name>
</gene>
<feature type="transmembrane region" description="Helical" evidence="6">
    <location>
        <begin position="186"/>
        <end position="206"/>
    </location>
</feature>
<keyword evidence="8" id="KW-1185">Reference proteome</keyword>
<feature type="compositionally biased region" description="Polar residues" evidence="5">
    <location>
        <begin position="1"/>
        <end position="14"/>
    </location>
</feature>
<evidence type="ECO:0000256" key="4">
    <source>
        <dbReference type="ARBA" id="ARBA00023136"/>
    </source>
</evidence>
<keyword evidence="4 6" id="KW-0472">Membrane</keyword>
<dbReference type="AlphaFoldDB" id="A0A1M2VJV6"/>
<feature type="region of interest" description="Disordered" evidence="5">
    <location>
        <begin position="1"/>
        <end position="45"/>
    </location>
</feature>
<feature type="transmembrane region" description="Helical" evidence="6">
    <location>
        <begin position="249"/>
        <end position="268"/>
    </location>
</feature>
<dbReference type="PANTHER" id="PTHR28293">
    <property type="entry name" value="NUCLEAR RIM PROTEIN 1"/>
    <property type="match status" value="1"/>
</dbReference>
<evidence type="ECO:0000256" key="5">
    <source>
        <dbReference type="SAM" id="MobiDB-lite"/>
    </source>
</evidence>
<dbReference type="OrthoDB" id="3363151at2759"/>
<dbReference type="PANTHER" id="PTHR28293:SF1">
    <property type="entry name" value="NUCLEAR RIM PROTEIN 1"/>
    <property type="match status" value="1"/>
</dbReference>
<dbReference type="OMA" id="WEAARSH"/>
<keyword evidence="3 6" id="KW-1133">Transmembrane helix</keyword>
<keyword evidence="2 6" id="KW-0812">Transmembrane</keyword>
<evidence type="ECO:0000313" key="8">
    <source>
        <dbReference type="Proteomes" id="UP000184267"/>
    </source>
</evidence>
<feature type="region of interest" description="Disordered" evidence="5">
    <location>
        <begin position="226"/>
        <end position="245"/>
    </location>
</feature>
<protein>
    <submittedName>
        <fullName evidence="7">Meiotically up-regulated gene 154 protein</fullName>
    </submittedName>
</protein>
<organism evidence="7 8">
    <name type="scientific">Trametes pubescens</name>
    <name type="common">White-rot fungus</name>
    <dbReference type="NCBI Taxonomy" id="154538"/>
    <lineage>
        <taxon>Eukaryota</taxon>
        <taxon>Fungi</taxon>
        <taxon>Dikarya</taxon>
        <taxon>Basidiomycota</taxon>
        <taxon>Agaricomycotina</taxon>
        <taxon>Agaricomycetes</taxon>
        <taxon>Polyporales</taxon>
        <taxon>Polyporaceae</taxon>
        <taxon>Trametes</taxon>
    </lineage>
</organism>
<proteinExistence type="predicted"/>
<feature type="transmembrane region" description="Helical" evidence="6">
    <location>
        <begin position="319"/>
        <end position="342"/>
    </location>
</feature>
<feature type="region of interest" description="Disordered" evidence="5">
    <location>
        <begin position="57"/>
        <end position="102"/>
    </location>
</feature>
<sequence length="399" mass="44590">MSSLRRFAQTNAAVSASPRTGGSTSASTAASPTTPVRGNPTTPRARLIYPISPVTSPSLSASQPFDWEAARSRRPPPYPYSTPSGKRKSRSSDVGTGMGTPGKRVVRKKSLYDRITSIPSQISFEISQFPNNIPLPSPENSAWIIGGTMHFLHLCVRVSQIRRVPDSDLGWEDMYREGEGESWFDWTVPMTFVLVSASIVNALFLFTRMRVYYLNLAAEPVSSPHASFVKRPRTPHRASSDEPAPRRSLPAALAALLAACLSAFWRGLRVSIRFLLNLSPPKARAPQPWEEDQRVQQLEVWTPGALEMALFGTYSPVHALLWMALTSANWMMMFLIMFMVGVQTRALSRSYEAMLKDKAIIAAEVLHEYDEKFVYPRINPIRKDASVMTHESEMVDVWE</sequence>
<dbReference type="GO" id="GO:0043007">
    <property type="term" value="P:maintenance of rDNA"/>
    <property type="evidence" value="ECO:0007669"/>
    <property type="project" value="TreeGrafter"/>
</dbReference>
<evidence type="ECO:0000256" key="1">
    <source>
        <dbReference type="ARBA" id="ARBA00004127"/>
    </source>
</evidence>
<dbReference type="STRING" id="154538.A0A1M2VJV6"/>
<dbReference type="Pfam" id="PF10332">
    <property type="entry name" value="DUF2418"/>
    <property type="match status" value="1"/>
</dbReference>
<dbReference type="EMBL" id="MNAD01001113">
    <property type="protein sequence ID" value="OJT07847.1"/>
    <property type="molecule type" value="Genomic_DNA"/>
</dbReference>
<evidence type="ECO:0000313" key="7">
    <source>
        <dbReference type="EMBL" id="OJT07847.1"/>
    </source>
</evidence>
<accession>A0A1M2VJV6</accession>
<dbReference type="GO" id="GO:0007096">
    <property type="term" value="P:regulation of exit from mitosis"/>
    <property type="evidence" value="ECO:0007669"/>
    <property type="project" value="TreeGrafter"/>
</dbReference>
<dbReference type="Proteomes" id="UP000184267">
    <property type="component" value="Unassembled WGS sequence"/>
</dbReference>
<comment type="subcellular location">
    <subcellularLocation>
        <location evidence="1">Endomembrane system</location>
        <topology evidence="1">Multi-pass membrane protein</topology>
    </subcellularLocation>
</comment>
<name>A0A1M2VJV6_TRAPU</name>
<evidence type="ECO:0000256" key="3">
    <source>
        <dbReference type="ARBA" id="ARBA00022989"/>
    </source>
</evidence>
<comment type="caution">
    <text evidence="7">The sequence shown here is derived from an EMBL/GenBank/DDBJ whole genome shotgun (WGS) entry which is preliminary data.</text>
</comment>
<feature type="compositionally biased region" description="Low complexity" evidence="5">
    <location>
        <begin position="15"/>
        <end position="35"/>
    </location>
</feature>
<evidence type="ECO:0000256" key="2">
    <source>
        <dbReference type="ARBA" id="ARBA00022692"/>
    </source>
</evidence>
<evidence type="ECO:0000256" key="6">
    <source>
        <dbReference type="SAM" id="Phobius"/>
    </source>
</evidence>
<dbReference type="GO" id="GO:0012505">
    <property type="term" value="C:endomembrane system"/>
    <property type="evidence" value="ECO:0007669"/>
    <property type="project" value="UniProtKB-SubCell"/>
</dbReference>
<dbReference type="InterPro" id="IPR018819">
    <property type="entry name" value="Nur1/Mug154"/>
</dbReference>